<accession>A0A5N6JCJ9</accession>
<evidence type="ECO:0000313" key="2">
    <source>
        <dbReference type="Proteomes" id="UP000326289"/>
    </source>
</evidence>
<gene>
    <name evidence="1" type="ORF">BDV30DRAFT_58040</name>
</gene>
<reference evidence="1 2" key="1">
    <citation type="submission" date="2019-04" db="EMBL/GenBank/DDBJ databases">
        <title>Fungal friends and foes A comparative genomics study of 23 Aspergillus species from section Flavi.</title>
        <authorList>
            <consortium name="DOE Joint Genome Institute"/>
            <person name="Kjaerbolling I."/>
            <person name="Vesth T.C."/>
            <person name="Frisvad J.C."/>
            <person name="Nybo J.L."/>
            <person name="Theobald S."/>
            <person name="Kildgaard S."/>
            <person name="Petersen T.I."/>
            <person name="Kuo A."/>
            <person name="Sato A."/>
            <person name="Lyhne E.K."/>
            <person name="Kogle M.E."/>
            <person name="Wiebenga A."/>
            <person name="Kun R.S."/>
            <person name="Lubbers R.J."/>
            <person name="Makela M.R."/>
            <person name="Barry K."/>
            <person name="Chovatia M."/>
            <person name="Clum A."/>
            <person name="Daum C."/>
            <person name="Haridas S."/>
            <person name="He G."/>
            <person name="LaButti K."/>
            <person name="Lipzen A."/>
            <person name="Mondo S."/>
            <person name="Pangilinan J."/>
            <person name="Riley R."/>
            <person name="Salamov A."/>
            <person name="Simmons B.A."/>
            <person name="Magnuson J.K."/>
            <person name="Henrissat B."/>
            <person name="Mortensen U.H."/>
            <person name="Larsen T.O."/>
            <person name="De vries R.P."/>
            <person name="Grigoriev I.V."/>
            <person name="Machida M."/>
            <person name="Baker S.E."/>
            <person name="Andersen M.R."/>
        </authorList>
    </citation>
    <scope>NUCLEOTIDE SEQUENCE [LARGE SCALE GENOMIC DNA]</scope>
    <source>
        <strain evidence="1 2">CBS 117635</strain>
    </source>
</reference>
<evidence type="ECO:0000313" key="1">
    <source>
        <dbReference type="EMBL" id="KAB8275654.1"/>
    </source>
</evidence>
<dbReference type="Proteomes" id="UP000326289">
    <property type="component" value="Unassembled WGS sequence"/>
</dbReference>
<sequence length="137" mass="15309">MSKRRASMDLCRTENILKHLPHSFSDLPNGFCIRIYKVMKGSLGLRFGNSTGIVQGKFLSLVSYRISHLLTSIHKTDNYPKHPAICPSLLRNPGELTTEPHTRNLKTKTSIKHHTAILSYQSSILDILYAGSGVYGV</sequence>
<dbReference type="EMBL" id="ML732780">
    <property type="protein sequence ID" value="KAB8275654.1"/>
    <property type="molecule type" value="Genomic_DNA"/>
</dbReference>
<name>A0A5N6JCJ9_9EURO</name>
<proteinExistence type="predicted"/>
<organism evidence="1 2">
    <name type="scientific">Aspergillus minisclerotigenes</name>
    <dbReference type="NCBI Taxonomy" id="656917"/>
    <lineage>
        <taxon>Eukaryota</taxon>
        <taxon>Fungi</taxon>
        <taxon>Dikarya</taxon>
        <taxon>Ascomycota</taxon>
        <taxon>Pezizomycotina</taxon>
        <taxon>Eurotiomycetes</taxon>
        <taxon>Eurotiomycetidae</taxon>
        <taxon>Eurotiales</taxon>
        <taxon>Aspergillaceae</taxon>
        <taxon>Aspergillus</taxon>
        <taxon>Aspergillus subgen. Circumdati</taxon>
    </lineage>
</organism>
<dbReference type="AlphaFoldDB" id="A0A5N6JCJ9"/>
<protein>
    <submittedName>
        <fullName evidence="1">Uncharacterized protein</fullName>
    </submittedName>
</protein>
<keyword evidence="2" id="KW-1185">Reference proteome</keyword>